<accession>A0AAN9MA83</accession>
<gene>
    <name evidence="2" type="ORF">VNO77_10291</name>
</gene>
<dbReference type="EMBL" id="JAYMYQ010000002">
    <property type="protein sequence ID" value="KAK7351105.1"/>
    <property type="molecule type" value="Genomic_DNA"/>
</dbReference>
<comment type="caution">
    <text evidence="2">The sequence shown here is derived from an EMBL/GenBank/DDBJ whole genome shotgun (WGS) entry which is preliminary data.</text>
</comment>
<keyword evidence="3" id="KW-1185">Reference proteome</keyword>
<organism evidence="2 3">
    <name type="scientific">Canavalia gladiata</name>
    <name type="common">Sword bean</name>
    <name type="synonym">Dolichos gladiatus</name>
    <dbReference type="NCBI Taxonomy" id="3824"/>
    <lineage>
        <taxon>Eukaryota</taxon>
        <taxon>Viridiplantae</taxon>
        <taxon>Streptophyta</taxon>
        <taxon>Embryophyta</taxon>
        <taxon>Tracheophyta</taxon>
        <taxon>Spermatophyta</taxon>
        <taxon>Magnoliopsida</taxon>
        <taxon>eudicotyledons</taxon>
        <taxon>Gunneridae</taxon>
        <taxon>Pentapetalae</taxon>
        <taxon>rosids</taxon>
        <taxon>fabids</taxon>
        <taxon>Fabales</taxon>
        <taxon>Fabaceae</taxon>
        <taxon>Papilionoideae</taxon>
        <taxon>50 kb inversion clade</taxon>
        <taxon>NPAAA clade</taxon>
        <taxon>indigoferoid/millettioid clade</taxon>
        <taxon>Phaseoleae</taxon>
        <taxon>Canavalia</taxon>
    </lineage>
</organism>
<protein>
    <submittedName>
        <fullName evidence="2">Uncharacterized protein</fullName>
    </submittedName>
</protein>
<name>A0AAN9MA83_CANGL</name>
<feature type="region of interest" description="Disordered" evidence="1">
    <location>
        <begin position="197"/>
        <end position="231"/>
    </location>
</feature>
<reference evidence="2 3" key="1">
    <citation type="submission" date="2024-01" db="EMBL/GenBank/DDBJ databases">
        <title>The genomes of 5 underutilized Papilionoideae crops provide insights into root nodulation and disease resistanc.</title>
        <authorList>
            <person name="Jiang F."/>
        </authorList>
    </citation>
    <scope>NUCLEOTIDE SEQUENCE [LARGE SCALE GENOMIC DNA]</scope>
    <source>
        <strain evidence="2">LVBAO_FW01</strain>
        <tissue evidence="2">Leaves</tissue>
    </source>
</reference>
<dbReference type="Proteomes" id="UP001367508">
    <property type="component" value="Unassembled WGS sequence"/>
</dbReference>
<dbReference type="InterPro" id="IPR007789">
    <property type="entry name" value="DUF688"/>
</dbReference>
<evidence type="ECO:0000313" key="2">
    <source>
        <dbReference type="EMBL" id="KAK7351105.1"/>
    </source>
</evidence>
<proteinExistence type="predicted"/>
<sequence>MVRKDQISEKLNRDQYMNEERMQVSIQSTGEVYTKSCSKLEQSHYSSQDGPRCRIIIKLKRMGVSVEVDDADSFKKPGAVPFKWEIKPGLPAVQQKLHHHQKPEPPSPKLRPPPPAGSYLYSPVEPGTRSFRSNSRVRSDRWRFERPLLARTESVSSACFFSPFLRRLRSRKTVPKRVVEEDYASELETLGRWSLSSRKSLSPFRTSTASSSVASSPRPVTDADWAGFGLF</sequence>
<dbReference type="PANTHER" id="PTHR35466:SF4">
    <property type="entry name" value="EXPRESSED PROTEIN"/>
    <property type="match status" value="1"/>
</dbReference>
<feature type="compositionally biased region" description="Pro residues" evidence="1">
    <location>
        <begin position="104"/>
        <end position="116"/>
    </location>
</feature>
<dbReference type="PANTHER" id="PTHR35466">
    <property type="entry name" value="SERINE/ARGININE REPETITIVE MATRIX PROTEIN 1"/>
    <property type="match status" value="1"/>
</dbReference>
<feature type="region of interest" description="Disordered" evidence="1">
    <location>
        <begin position="93"/>
        <end position="132"/>
    </location>
</feature>
<evidence type="ECO:0000256" key="1">
    <source>
        <dbReference type="SAM" id="MobiDB-lite"/>
    </source>
</evidence>
<feature type="region of interest" description="Disordered" evidence="1">
    <location>
        <begin position="1"/>
        <end position="21"/>
    </location>
</feature>
<evidence type="ECO:0000313" key="3">
    <source>
        <dbReference type="Proteomes" id="UP001367508"/>
    </source>
</evidence>
<feature type="compositionally biased region" description="Low complexity" evidence="1">
    <location>
        <begin position="205"/>
        <end position="220"/>
    </location>
</feature>
<dbReference type="AlphaFoldDB" id="A0AAN9MA83"/>
<dbReference type="Pfam" id="PF05097">
    <property type="entry name" value="DUF688"/>
    <property type="match status" value="1"/>
</dbReference>